<protein>
    <submittedName>
        <fullName evidence="3">Uncharacterized protein</fullName>
    </submittedName>
</protein>
<dbReference type="Proteomes" id="UP000324091">
    <property type="component" value="Chromosome 18"/>
</dbReference>
<proteinExistence type="predicted"/>
<organism evidence="3 4">
    <name type="scientific">Takifugu flavidus</name>
    <name type="common">sansaifugu</name>
    <dbReference type="NCBI Taxonomy" id="433684"/>
    <lineage>
        <taxon>Eukaryota</taxon>
        <taxon>Metazoa</taxon>
        <taxon>Chordata</taxon>
        <taxon>Craniata</taxon>
        <taxon>Vertebrata</taxon>
        <taxon>Euteleostomi</taxon>
        <taxon>Actinopterygii</taxon>
        <taxon>Neopterygii</taxon>
        <taxon>Teleostei</taxon>
        <taxon>Neoteleostei</taxon>
        <taxon>Acanthomorphata</taxon>
        <taxon>Eupercaria</taxon>
        <taxon>Tetraodontiformes</taxon>
        <taxon>Tetradontoidea</taxon>
        <taxon>Tetraodontidae</taxon>
        <taxon>Takifugu</taxon>
    </lineage>
</organism>
<dbReference type="EMBL" id="RHFK02000010">
    <property type="protein sequence ID" value="TWW69963.1"/>
    <property type="molecule type" value="Genomic_DNA"/>
</dbReference>
<keyword evidence="4" id="KW-1185">Reference proteome</keyword>
<feature type="coiled-coil region" evidence="1">
    <location>
        <begin position="130"/>
        <end position="161"/>
    </location>
</feature>
<evidence type="ECO:0000313" key="4">
    <source>
        <dbReference type="Proteomes" id="UP000324091"/>
    </source>
</evidence>
<evidence type="ECO:0000313" key="3">
    <source>
        <dbReference type="EMBL" id="TWW69963.1"/>
    </source>
</evidence>
<evidence type="ECO:0000256" key="1">
    <source>
        <dbReference type="SAM" id="Coils"/>
    </source>
</evidence>
<dbReference type="AlphaFoldDB" id="A0A5C6NRQ8"/>
<name>A0A5C6NRQ8_9TELE</name>
<keyword evidence="1" id="KW-0175">Coiled coil</keyword>
<sequence>MLPNAAENQGSAEGWSERSFGVFWERSGEEESPPCGASRSTFGRPARPSLPHPADLIASCWHGIKVGVVPVVRDRPSLPAGMRDCWKWRGAKEPQARTTRTRCQKAESNSRLMQMEEEYGQKLTKSTQLIVELQSSLGNAKEEAVRLKEATDQQLQDADAQWAEDRRKMADKADQAVKQELSSHSRVTMEAINRAPVRNIIACLATQSPLPVPSPSPSLERDTTG</sequence>
<gene>
    <name evidence="3" type="ORF">D4764_18G0007690</name>
</gene>
<accession>A0A5C6NRQ8</accession>
<comment type="caution">
    <text evidence="3">The sequence shown here is derived from an EMBL/GenBank/DDBJ whole genome shotgun (WGS) entry which is preliminary data.</text>
</comment>
<evidence type="ECO:0000256" key="2">
    <source>
        <dbReference type="SAM" id="MobiDB-lite"/>
    </source>
</evidence>
<reference evidence="3 4" key="1">
    <citation type="submission" date="2019-04" db="EMBL/GenBank/DDBJ databases">
        <title>Chromosome genome assembly for Takifugu flavidus.</title>
        <authorList>
            <person name="Xiao S."/>
        </authorList>
    </citation>
    <scope>NUCLEOTIDE SEQUENCE [LARGE SCALE GENOMIC DNA]</scope>
    <source>
        <strain evidence="3">HTHZ2018</strain>
        <tissue evidence="3">Muscle</tissue>
    </source>
</reference>
<feature type="region of interest" description="Disordered" evidence="2">
    <location>
        <begin position="205"/>
        <end position="225"/>
    </location>
</feature>
<feature type="region of interest" description="Disordered" evidence="2">
    <location>
        <begin position="22"/>
        <end position="48"/>
    </location>
</feature>